<name>A0A5B9N462_9CAUD</name>
<organism evidence="1 2">
    <name type="scientific">Aeromonas phage 4L372D</name>
    <dbReference type="NCBI Taxonomy" id="2588518"/>
    <lineage>
        <taxon>Viruses</taxon>
        <taxon>Duplodnaviria</taxon>
        <taxon>Heunggongvirae</taxon>
        <taxon>Uroviricota</taxon>
        <taxon>Caudoviricetes</taxon>
        <taxon>Plateaulakevirus</taxon>
        <taxon>Plateaulakevirus pv4L372D</taxon>
    </lineage>
</organism>
<protein>
    <submittedName>
        <fullName evidence="1">Uncharacterized protein</fullName>
    </submittedName>
</protein>
<sequence length="35" mass="3959">MRIFSKVGSLVQGLYKQSHMAGWGIFQAKEKATLF</sequence>
<dbReference type="RefSeq" id="YP_009846788.1">
    <property type="nucleotide sequence ID" value="NC_048771.1"/>
</dbReference>
<evidence type="ECO:0000313" key="2">
    <source>
        <dbReference type="Proteomes" id="UP000323739"/>
    </source>
</evidence>
<dbReference type="EMBL" id="MK813939">
    <property type="protein sequence ID" value="QEG08704.1"/>
    <property type="molecule type" value="Genomic_DNA"/>
</dbReference>
<dbReference type="KEGG" id="vg:55617159"/>
<dbReference type="GeneID" id="55617159"/>
<gene>
    <name evidence="1" type="primary">4L372D_240</name>
</gene>
<reference evidence="1 2" key="1">
    <citation type="submission" date="2019-04" db="EMBL/GenBank/DDBJ databases">
        <title>Nine Novel Phages from a Plateau Lake in Southwest China Provide Insights into Aeromonas Phage Diversity.</title>
        <authorList>
            <person name="Xiao W."/>
            <person name="Bai M."/>
            <person name="Wang Y."/>
            <person name="Cui X."/>
        </authorList>
    </citation>
    <scope>NUCLEOTIDE SEQUENCE [LARGE SCALE GENOMIC DNA]</scope>
</reference>
<proteinExistence type="predicted"/>
<keyword evidence="2" id="KW-1185">Reference proteome</keyword>
<accession>A0A5B9N462</accession>
<dbReference type="Proteomes" id="UP000323739">
    <property type="component" value="Segment"/>
</dbReference>
<evidence type="ECO:0000313" key="1">
    <source>
        <dbReference type="EMBL" id="QEG08704.1"/>
    </source>
</evidence>